<name>A0A942UB63_9BACI</name>
<dbReference type="AlphaFoldDB" id="A0A942UB63"/>
<comment type="caution">
    <text evidence="1">The sequence shown here is derived from an EMBL/GenBank/DDBJ whole genome shotgun (WGS) entry which is preliminary data.</text>
</comment>
<gene>
    <name evidence="1" type="ORF">KHA99_21045</name>
</gene>
<reference evidence="1" key="1">
    <citation type="submission" date="2021-05" db="EMBL/GenBank/DDBJ databases">
        <title>Novel Bacillus species.</title>
        <authorList>
            <person name="Liu G."/>
        </authorList>
    </citation>
    <scope>NUCLEOTIDE SEQUENCE</scope>
    <source>
        <strain evidence="1">FJAT-49825</strain>
    </source>
</reference>
<sequence length="87" mass="9935">MEIEVYTVFPNGDYSLAKVPRENIISVFENLKEKPSMVIEGIPYKVSHYTGIGTNILNNNDCMTVYLEDMEGKSCEFLFFPSGEEEE</sequence>
<dbReference type="RefSeq" id="WP_213119439.1">
    <property type="nucleotide sequence ID" value="NZ_JAGYPF010000004.1"/>
</dbReference>
<evidence type="ECO:0000313" key="2">
    <source>
        <dbReference type="Proteomes" id="UP000679749"/>
    </source>
</evidence>
<proteinExistence type="predicted"/>
<protein>
    <submittedName>
        <fullName evidence="1">Uncharacterized protein</fullName>
    </submittedName>
</protein>
<keyword evidence="2" id="KW-1185">Reference proteome</keyword>
<dbReference type="Proteomes" id="UP000679749">
    <property type="component" value="Unassembled WGS sequence"/>
</dbReference>
<dbReference type="EMBL" id="JAGYPF010000004">
    <property type="protein sequence ID" value="MBS4214939.1"/>
    <property type="molecule type" value="Genomic_DNA"/>
</dbReference>
<evidence type="ECO:0000313" key="1">
    <source>
        <dbReference type="EMBL" id="MBS4214939.1"/>
    </source>
</evidence>
<accession>A0A942UB63</accession>
<organism evidence="1 2">
    <name type="scientific">Neobacillus rhizophilus</name>
    <dbReference type="NCBI Taxonomy" id="2833579"/>
    <lineage>
        <taxon>Bacteria</taxon>
        <taxon>Bacillati</taxon>
        <taxon>Bacillota</taxon>
        <taxon>Bacilli</taxon>
        <taxon>Bacillales</taxon>
        <taxon>Bacillaceae</taxon>
        <taxon>Neobacillus</taxon>
    </lineage>
</organism>